<keyword evidence="4" id="KW-1185">Reference proteome</keyword>
<feature type="transmembrane region" description="Helical" evidence="1">
    <location>
        <begin position="95"/>
        <end position="115"/>
    </location>
</feature>
<accession>A0ABU2XPW0</accession>
<dbReference type="GO" id="GO:0016746">
    <property type="term" value="F:acyltransferase activity"/>
    <property type="evidence" value="ECO:0007669"/>
    <property type="project" value="UniProtKB-KW"/>
</dbReference>
<keyword evidence="1" id="KW-0812">Transmembrane</keyword>
<evidence type="ECO:0000256" key="1">
    <source>
        <dbReference type="SAM" id="Phobius"/>
    </source>
</evidence>
<evidence type="ECO:0000313" key="3">
    <source>
        <dbReference type="EMBL" id="MDT0547968.1"/>
    </source>
</evidence>
<dbReference type="InterPro" id="IPR002656">
    <property type="entry name" value="Acyl_transf_3_dom"/>
</dbReference>
<organism evidence="3 4">
    <name type="scientific">Streptomyces lonegramiae</name>
    <dbReference type="NCBI Taxonomy" id="3075524"/>
    <lineage>
        <taxon>Bacteria</taxon>
        <taxon>Bacillati</taxon>
        <taxon>Actinomycetota</taxon>
        <taxon>Actinomycetes</taxon>
        <taxon>Kitasatosporales</taxon>
        <taxon>Streptomycetaceae</taxon>
        <taxon>Streptomyces</taxon>
    </lineage>
</organism>
<feature type="transmembrane region" description="Helical" evidence="1">
    <location>
        <begin position="264"/>
        <end position="281"/>
    </location>
</feature>
<feature type="transmembrane region" description="Helical" evidence="1">
    <location>
        <begin position="338"/>
        <end position="356"/>
    </location>
</feature>
<evidence type="ECO:0000313" key="4">
    <source>
        <dbReference type="Proteomes" id="UP001180754"/>
    </source>
</evidence>
<feature type="transmembrane region" description="Helical" evidence="1">
    <location>
        <begin position="193"/>
        <end position="214"/>
    </location>
</feature>
<feature type="transmembrane region" description="Helical" evidence="1">
    <location>
        <begin position="234"/>
        <end position="252"/>
    </location>
</feature>
<feature type="transmembrane region" description="Helical" evidence="1">
    <location>
        <begin position="362"/>
        <end position="383"/>
    </location>
</feature>
<keyword evidence="1" id="KW-0472">Membrane</keyword>
<dbReference type="Proteomes" id="UP001180754">
    <property type="component" value="Unassembled WGS sequence"/>
</dbReference>
<sequence>MDTKPSAPPSRLAWLDNLRIAVTVLVVVHHAAQAYGPDDWWYVEGRPRSGALAALSALDGTFAMSLFFFVSAYFVPTSYERHGARAFLTSRLRRLGIPLVVGALTIVPGLMYTYYVHYRGYAPISFPRYFTDVYLGLGEKPAGWSGPSWPDLQFAHLWFIQNLLAYSALYLLCRQTARLLRRRRREDQNPARVPGHGALALLTVGLAAATYAVRLRYPLDSWVPFLDFLQVEPARLPLQASFFVLGAVAHRYGWPARFPARTGLIWLAGGVGGAALLFAVGPDADWFAPGGAGWRSALWSLYESGLCVALCVGLLTLFRERCAGSGRLRRELAAGSYAVYLIHLPIVVAVQFALGSDVLPALVAWLLTAVLALGAAFPAAAGLRRLPGFRSVL</sequence>
<keyword evidence="1" id="KW-1133">Transmembrane helix</keyword>
<reference evidence="3" key="1">
    <citation type="submission" date="2024-05" db="EMBL/GenBank/DDBJ databases">
        <title>30 novel species of actinomycetes from the DSMZ collection.</title>
        <authorList>
            <person name="Nouioui I."/>
        </authorList>
    </citation>
    <scope>NUCLEOTIDE SEQUENCE</scope>
    <source>
        <strain evidence="3">DSM 41529</strain>
    </source>
</reference>
<dbReference type="RefSeq" id="WP_311728514.1">
    <property type="nucleotide sequence ID" value="NZ_JAVRFD010000023.1"/>
</dbReference>
<dbReference type="PANTHER" id="PTHR36927">
    <property type="entry name" value="BLR4337 PROTEIN"/>
    <property type="match status" value="1"/>
</dbReference>
<keyword evidence="3" id="KW-0012">Acyltransferase</keyword>
<feature type="transmembrane region" description="Helical" evidence="1">
    <location>
        <begin position="52"/>
        <end position="75"/>
    </location>
</feature>
<feature type="transmembrane region" description="Helical" evidence="1">
    <location>
        <begin position="154"/>
        <end position="172"/>
    </location>
</feature>
<dbReference type="EMBL" id="JAVRFD010000023">
    <property type="protein sequence ID" value="MDT0547968.1"/>
    <property type="molecule type" value="Genomic_DNA"/>
</dbReference>
<dbReference type="InterPro" id="IPR050623">
    <property type="entry name" value="Glucan_succinyl_AcylTrfase"/>
</dbReference>
<proteinExistence type="predicted"/>
<keyword evidence="3" id="KW-0808">Transferase</keyword>
<dbReference type="Pfam" id="PF01757">
    <property type="entry name" value="Acyl_transf_3"/>
    <property type="match status" value="1"/>
</dbReference>
<feature type="transmembrane region" description="Helical" evidence="1">
    <location>
        <begin position="301"/>
        <end position="318"/>
    </location>
</feature>
<evidence type="ECO:0000259" key="2">
    <source>
        <dbReference type="Pfam" id="PF01757"/>
    </source>
</evidence>
<protein>
    <submittedName>
        <fullName evidence="3">Acyltransferase</fullName>
        <ecNumber evidence="3">2.3.1.-</ecNumber>
    </submittedName>
</protein>
<comment type="caution">
    <text evidence="3">The sequence shown here is derived from an EMBL/GenBank/DDBJ whole genome shotgun (WGS) entry which is preliminary data.</text>
</comment>
<gene>
    <name evidence="3" type="ORF">RND15_35550</name>
</gene>
<name>A0ABU2XPW0_9ACTN</name>
<feature type="domain" description="Acyltransferase 3" evidence="2">
    <location>
        <begin position="13"/>
        <end position="378"/>
    </location>
</feature>
<dbReference type="PANTHER" id="PTHR36927:SF4">
    <property type="entry name" value="BLR5718 PROTEIN"/>
    <property type="match status" value="1"/>
</dbReference>
<feature type="transmembrane region" description="Helical" evidence="1">
    <location>
        <begin position="12"/>
        <end position="32"/>
    </location>
</feature>
<dbReference type="EC" id="2.3.1.-" evidence="3"/>